<dbReference type="Proteomes" id="UP001266305">
    <property type="component" value="Unassembled WGS sequence"/>
</dbReference>
<accession>A0ABQ9U299</accession>
<comment type="caution">
    <text evidence="2">The sequence shown here is derived from an EMBL/GenBank/DDBJ whole genome shotgun (WGS) entry which is preliminary data.</text>
</comment>
<dbReference type="PANTHER" id="PTHR14113">
    <property type="entry name" value="PICCOLO/BASSOON"/>
    <property type="match status" value="1"/>
</dbReference>
<organism evidence="2 3">
    <name type="scientific">Saguinus oedipus</name>
    <name type="common">Cotton-top tamarin</name>
    <name type="synonym">Oedipomidas oedipus</name>
    <dbReference type="NCBI Taxonomy" id="9490"/>
    <lineage>
        <taxon>Eukaryota</taxon>
        <taxon>Metazoa</taxon>
        <taxon>Chordata</taxon>
        <taxon>Craniata</taxon>
        <taxon>Vertebrata</taxon>
        <taxon>Euteleostomi</taxon>
        <taxon>Mammalia</taxon>
        <taxon>Eutheria</taxon>
        <taxon>Euarchontoglires</taxon>
        <taxon>Primates</taxon>
        <taxon>Haplorrhini</taxon>
        <taxon>Platyrrhini</taxon>
        <taxon>Cebidae</taxon>
        <taxon>Callitrichinae</taxon>
        <taxon>Saguinus</taxon>
    </lineage>
</organism>
<protein>
    <submittedName>
        <fullName evidence="2">Uncharacterized protein</fullName>
    </submittedName>
</protein>
<feature type="region of interest" description="Disordered" evidence="1">
    <location>
        <begin position="98"/>
        <end position="246"/>
    </location>
</feature>
<dbReference type="InterPro" id="IPR052098">
    <property type="entry name" value="Presynaptic_Scaffold_Bsn/Pclo"/>
</dbReference>
<gene>
    <name evidence="2" type="ORF">P7K49_030420</name>
</gene>
<feature type="compositionally biased region" description="Pro residues" evidence="1">
    <location>
        <begin position="201"/>
        <end position="213"/>
    </location>
</feature>
<evidence type="ECO:0000313" key="3">
    <source>
        <dbReference type="Proteomes" id="UP001266305"/>
    </source>
</evidence>
<dbReference type="PANTHER" id="PTHR14113:SF1">
    <property type="entry name" value="PROTEIN BASSOON"/>
    <property type="match status" value="1"/>
</dbReference>
<keyword evidence="3" id="KW-1185">Reference proteome</keyword>
<evidence type="ECO:0000313" key="2">
    <source>
        <dbReference type="EMBL" id="KAK2091136.1"/>
    </source>
</evidence>
<proteinExistence type="predicted"/>
<sequence length="313" mass="33036">MSCPADPSLARTTLVSTGLMDPVSLKAKLGDVLVLVLVLPHPQPKLLLTAVKASSKRACQATCSLALSVNKRMKEQSPREHKTEWLCLNCQTKRLLEGSLGEPTPRPPPTSQQPPVGAPHRASGTSPLKQKGPQGLAQPSGPLPAKASPLPTKASPLPTKASPLPTKASPQAKPLRASEPSKTPSNALEKKTGVPTKAEPMPKPPPETTPTPGTPKVKSGVRRAEPATPVIKAIPEAPKGGEVEVSPTHFPGTLAFRQDSLWKGLPPGWLSCRPRTGALGPHRRKGTPQQKESLDEVLAVLKTVSLRLCMAPC</sequence>
<name>A0ABQ9U299_SAGOE</name>
<reference evidence="2 3" key="1">
    <citation type="submission" date="2023-05" db="EMBL/GenBank/DDBJ databases">
        <title>B98-5 Cell Line De Novo Hybrid Assembly: An Optical Mapping Approach.</title>
        <authorList>
            <person name="Kananen K."/>
            <person name="Auerbach J.A."/>
            <person name="Kautto E."/>
            <person name="Blachly J.S."/>
        </authorList>
    </citation>
    <scope>NUCLEOTIDE SEQUENCE [LARGE SCALE GENOMIC DNA]</scope>
    <source>
        <strain evidence="2">B95-8</strain>
        <tissue evidence="2">Cell line</tissue>
    </source>
</reference>
<dbReference type="EMBL" id="JASSZA010000016">
    <property type="protein sequence ID" value="KAK2091136.1"/>
    <property type="molecule type" value="Genomic_DNA"/>
</dbReference>
<evidence type="ECO:0000256" key="1">
    <source>
        <dbReference type="SAM" id="MobiDB-lite"/>
    </source>
</evidence>